<evidence type="ECO:0000256" key="2">
    <source>
        <dbReference type="ARBA" id="ARBA00029447"/>
    </source>
</evidence>
<dbReference type="PROSITE" id="PS50885">
    <property type="entry name" value="HAMP"/>
    <property type="match status" value="1"/>
</dbReference>
<dbReference type="Gene3D" id="1.10.287.950">
    <property type="entry name" value="Methyl-accepting chemotaxis protein"/>
    <property type="match status" value="1"/>
</dbReference>
<dbReference type="PROSITE" id="PS50111">
    <property type="entry name" value="CHEMOTAXIS_TRANSDUC_2"/>
    <property type="match status" value="1"/>
</dbReference>
<dbReference type="AlphaFoldDB" id="A0A1I7LHR0"/>
<dbReference type="OrthoDB" id="343520at2"/>
<dbReference type="InterPro" id="IPR004090">
    <property type="entry name" value="Chemotax_Me-accpt_rcpt"/>
</dbReference>
<keyword evidence="8" id="KW-1185">Reference proteome</keyword>
<keyword evidence="4" id="KW-0812">Transmembrane</keyword>
<dbReference type="EMBL" id="FPBO01000029">
    <property type="protein sequence ID" value="SFV09221.1"/>
    <property type="molecule type" value="Genomic_DNA"/>
</dbReference>
<feature type="domain" description="Methyl-accepting transducer" evidence="5">
    <location>
        <begin position="272"/>
        <end position="501"/>
    </location>
</feature>
<dbReference type="InterPro" id="IPR004089">
    <property type="entry name" value="MCPsignal_dom"/>
</dbReference>
<proteinExistence type="inferred from homology"/>
<evidence type="ECO:0000313" key="7">
    <source>
        <dbReference type="EMBL" id="SFV09221.1"/>
    </source>
</evidence>
<feature type="transmembrane region" description="Helical" evidence="4">
    <location>
        <begin position="12"/>
        <end position="33"/>
    </location>
</feature>
<evidence type="ECO:0000313" key="8">
    <source>
        <dbReference type="Proteomes" id="UP000199391"/>
    </source>
</evidence>
<organism evidence="7 8">
    <name type="scientific">Pseudoduganella namucuonensis</name>
    <dbReference type="NCBI Taxonomy" id="1035707"/>
    <lineage>
        <taxon>Bacteria</taxon>
        <taxon>Pseudomonadati</taxon>
        <taxon>Pseudomonadota</taxon>
        <taxon>Betaproteobacteria</taxon>
        <taxon>Burkholderiales</taxon>
        <taxon>Oxalobacteraceae</taxon>
        <taxon>Telluria group</taxon>
        <taxon>Pseudoduganella</taxon>
    </lineage>
</organism>
<keyword evidence="3" id="KW-0807">Transducer</keyword>
<dbReference type="InterPro" id="IPR003660">
    <property type="entry name" value="HAMP_dom"/>
</dbReference>
<dbReference type="Proteomes" id="UP000199391">
    <property type="component" value="Unassembled WGS sequence"/>
</dbReference>
<dbReference type="SMART" id="SM00283">
    <property type="entry name" value="MA"/>
    <property type="match status" value="1"/>
</dbReference>
<dbReference type="GO" id="GO:0006935">
    <property type="term" value="P:chemotaxis"/>
    <property type="evidence" value="ECO:0007669"/>
    <property type="project" value="UniProtKB-KW"/>
</dbReference>
<dbReference type="PANTHER" id="PTHR43531">
    <property type="entry name" value="PROTEIN ICFG"/>
    <property type="match status" value="1"/>
</dbReference>
<dbReference type="GO" id="GO:0004888">
    <property type="term" value="F:transmembrane signaling receptor activity"/>
    <property type="evidence" value="ECO:0007669"/>
    <property type="project" value="InterPro"/>
</dbReference>
<evidence type="ECO:0000256" key="3">
    <source>
        <dbReference type="PROSITE-ProRule" id="PRU00284"/>
    </source>
</evidence>
<accession>A0A1I7LHR0</accession>
<dbReference type="STRING" id="1035707.SAMN05216552_102959"/>
<gene>
    <name evidence="7" type="ORF">SAMN05216552_102959</name>
</gene>
<dbReference type="PRINTS" id="PR00260">
    <property type="entry name" value="CHEMTRNSDUCR"/>
</dbReference>
<name>A0A1I7LHR0_9BURK</name>
<feature type="transmembrane region" description="Helical" evidence="4">
    <location>
        <begin position="193"/>
        <end position="214"/>
    </location>
</feature>
<dbReference type="CDD" id="cd06225">
    <property type="entry name" value="HAMP"/>
    <property type="match status" value="1"/>
</dbReference>
<keyword evidence="4" id="KW-0472">Membrane</keyword>
<dbReference type="Pfam" id="PF00015">
    <property type="entry name" value="MCPsignal"/>
    <property type="match status" value="1"/>
</dbReference>
<sequence>MGVNLGLRQRLLLGMAALMLPFTATSLLALWQLDAMSAQLQRVVERDARRVDLAHLLHAALLDIGMQERTLLPMTDAEDLKTQHALLQAAQARYRDVEARLAALPPEPGEDNGVSRQLAAIRAERAQAEPVHARAVELVMNGAGADAGLTLLLQVERADAHWRTSIAEIVGQITRRNQATHQRDRGRARQARLLLAASLAFSAIAGTFIALRLARVVTRPVADATGIAVAIAEGDLTSEVRAQRGDELGRLLKAIGAMQERLRRMVGGVGETAAAVASASQDVADGSTALLERNLHAAAQLRQTAASLRTLTDTVAASAENALRASACTDEVRSHARDGNQAIVRVRASMDGVELATRKIDGIVGIIGGIAAQTNILALNAAVEAARAGEQGRGFAVVASEVRTLAQRAAEAAKQIGELSREASARIAGGNSDVRHAVAMARTLMERADMVAGLVASLSDAAASQNEGLRDIDQALGRLDAVTRQNAGMGEASVATAATLAGQSRELVRMVGMFHTRAAGSARPAALTA</sequence>
<evidence type="ECO:0000259" key="6">
    <source>
        <dbReference type="PROSITE" id="PS50885"/>
    </source>
</evidence>
<dbReference type="SUPFAM" id="SSF58104">
    <property type="entry name" value="Methyl-accepting chemotaxis protein (MCP) signaling domain"/>
    <property type="match status" value="1"/>
</dbReference>
<evidence type="ECO:0000259" key="5">
    <source>
        <dbReference type="PROSITE" id="PS50111"/>
    </source>
</evidence>
<protein>
    <submittedName>
        <fullName evidence="7">Methyl-accepting chemotaxis protein</fullName>
    </submittedName>
</protein>
<dbReference type="Pfam" id="PF00672">
    <property type="entry name" value="HAMP"/>
    <property type="match status" value="1"/>
</dbReference>
<evidence type="ECO:0000256" key="1">
    <source>
        <dbReference type="ARBA" id="ARBA00022500"/>
    </source>
</evidence>
<keyword evidence="4" id="KW-1133">Transmembrane helix</keyword>
<dbReference type="SMART" id="SM00304">
    <property type="entry name" value="HAMP"/>
    <property type="match status" value="1"/>
</dbReference>
<dbReference type="PANTHER" id="PTHR43531:SF11">
    <property type="entry name" value="METHYL-ACCEPTING CHEMOTAXIS PROTEIN 3"/>
    <property type="match status" value="1"/>
</dbReference>
<dbReference type="GO" id="GO:0005886">
    <property type="term" value="C:plasma membrane"/>
    <property type="evidence" value="ECO:0007669"/>
    <property type="project" value="TreeGrafter"/>
</dbReference>
<feature type="domain" description="HAMP" evidence="6">
    <location>
        <begin position="215"/>
        <end position="267"/>
    </location>
</feature>
<dbReference type="GO" id="GO:0007165">
    <property type="term" value="P:signal transduction"/>
    <property type="evidence" value="ECO:0007669"/>
    <property type="project" value="UniProtKB-KW"/>
</dbReference>
<comment type="similarity">
    <text evidence="2">Belongs to the methyl-accepting chemotaxis (MCP) protein family.</text>
</comment>
<reference evidence="8" key="1">
    <citation type="submission" date="2016-10" db="EMBL/GenBank/DDBJ databases">
        <authorList>
            <person name="Varghese N."/>
            <person name="Submissions S."/>
        </authorList>
    </citation>
    <scope>NUCLEOTIDE SEQUENCE [LARGE SCALE GENOMIC DNA]</scope>
    <source>
        <strain evidence="8">CGMCC 1.11014</strain>
    </source>
</reference>
<keyword evidence="1" id="KW-0145">Chemotaxis</keyword>
<dbReference type="InterPro" id="IPR051310">
    <property type="entry name" value="MCP_chemotaxis"/>
</dbReference>
<evidence type="ECO:0000256" key="4">
    <source>
        <dbReference type="SAM" id="Phobius"/>
    </source>
</evidence>
<dbReference type="RefSeq" id="WP_143133309.1">
    <property type="nucleotide sequence ID" value="NZ_FPBO01000029.1"/>
</dbReference>